<keyword evidence="3" id="KW-0378">Hydrolase</keyword>
<dbReference type="EMBL" id="QWGR01000004">
    <property type="protein sequence ID" value="RIJ48877.1"/>
    <property type="molecule type" value="Genomic_DNA"/>
</dbReference>
<dbReference type="SMR" id="A0A399T3X5"/>
<dbReference type="PANTHER" id="PTHR43002">
    <property type="entry name" value="GLYCOGEN DEBRANCHING ENZYME"/>
    <property type="match status" value="1"/>
</dbReference>
<proteinExistence type="inferred from homology"/>
<feature type="domain" description="Glycosyl hydrolase family 13 catalytic" evidence="2">
    <location>
        <begin position="142"/>
        <end position="546"/>
    </location>
</feature>
<comment type="caution">
    <text evidence="3">The sequence shown here is derived from an EMBL/GenBank/DDBJ whole genome shotgun (WGS) entry which is preliminary data.</text>
</comment>
<gene>
    <name evidence="3" type="primary">pulA</name>
    <name evidence="3" type="ORF">D1614_10155</name>
</gene>
<keyword evidence="4" id="KW-1185">Reference proteome</keyword>
<dbReference type="InterPro" id="IPR004193">
    <property type="entry name" value="Glyco_hydro_13_N"/>
</dbReference>
<dbReference type="InterPro" id="IPR013780">
    <property type="entry name" value="Glyco_hydro_b"/>
</dbReference>
<dbReference type="InterPro" id="IPR017853">
    <property type="entry name" value="GH"/>
</dbReference>
<dbReference type="InterPro" id="IPR014756">
    <property type="entry name" value="Ig_E-set"/>
</dbReference>
<dbReference type="SUPFAM" id="SSF81296">
    <property type="entry name" value="E set domains"/>
    <property type="match status" value="1"/>
</dbReference>
<evidence type="ECO:0000313" key="4">
    <source>
        <dbReference type="Proteomes" id="UP000265926"/>
    </source>
</evidence>
<dbReference type="InterPro" id="IPR006047">
    <property type="entry name" value="GH13_cat_dom"/>
</dbReference>
<evidence type="ECO:0000259" key="2">
    <source>
        <dbReference type="SMART" id="SM00642"/>
    </source>
</evidence>
<dbReference type="EC" id="3.2.1.41" evidence="3"/>
<dbReference type="SUPFAM" id="SSF51445">
    <property type="entry name" value="(Trans)glycosidases"/>
    <property type="match status" value="1"/>
</dbReference>
<comment type="similarity">
    <text evidence="1">Belongs to the glycosyl hydrolase 13 family.</text>
</comment>
<protein>
    <submittedName>
        <fullName evidence="3">Type I pullulanase</fullName>
        <ecNumber evidence="3">3.2.1.41</ecNumber>
    </submittedName>
</protein>
<dbReference type="SMART" id="SM00642">
    <property type="entry name" value="Aamy"/>
    <property type="match status" value="1"/>
</dbReference>
<reference evidence="3 4" key="1">
    <citation type="submission" date="2018-08" db="EMBL/GenBank/DDBJ databases">
        <title>Pallidiluteibacterium maritimus gen. nov., sp. nov., isolated from coastal sediment.</title>
        <authorList>
            <person name="Zhou L.Y."/>
        </authorList>
    </citation>
    <scope>NUCLEOTIDE SEQUENCE [LARGE SCALE GENOMIC DNA]</scope>
    <source>
        <strain evidence="3 4">XSD2</strain>
    </source>
</reference>
<dbReference type="OrthoDB" id="9805159at2"/>
<dbReference type="InterPro" id="IPR013783">
    <property type="entry name" value="Ig-like_fold"/>
</dbReference>
<evidence type="ECO:0000256" key="1">
    <source>
        <dbReference type="ARBA" id="ARBA00008061"/>
    </source>
</evidence>
<name>A0A399T3X5_9BACT</name>
<dbReference type="Pfam" id="PF21653">
    <property type="entry name" value="pulA_all-beta"/>
    <property type="match status" value="1"/>
</dbReference>
<dbReference type="Gene3D" id="2.60.40.1180">
    <property type="entry name" value="Golgi alpha-mannosidase II"/>
    <property type="match status" value="1"/>
</dbReference>
<dbReference type="GO" id="GO:0005975">
    <property type="term" value="P:carbohydrate metabolic process"/>
    <property type="evidence" value="ECO:0007669"/>
    <property type="project" value="InterPro"/>
</dbReference>
<dbReference type="Gene3D" id="3.20.20.80">
    <property type="entry name" value="Glycosidases"/>
    <property type="match status" value="1"/>
</dbReference>
<dbReference type="Pfam" id="PF02922">
    <property type="entry name" value="CBM_48"/>
    <property type="match status" value="1"/>
</dbReference>
<sequence>MRNWKFNHIDFSTYPGYDGNDLGVFWSPEKTVIKIWVPTAQVVELRLYKDGLTGEAFHKTNLQKSGNGTWSTVLNGDYEGKYYTFKVNDGEWLNEVPGMYARCVGANGLRGQIYNPNSTNPEGWAVDRGPRYHSFTEAVIYELHVRDFSISENSGIESKGKFLGFTEEGTTSPQGQKTGVDHLQELGITHVHLLPVNDFATVDEEKPLEKYNWGYDPQHFCALEGSYASDPYDGTRRIREFKKLVKTLHDKGIGVILDVVFNHTFYTKESVFNQMVPGYFYRQKPDGTFANATGCGNEIASERFMARKYIVDALTFWVEEYHIDGFRFDLMGVLDLETMKTIREEMSKLDRGLFLYGEGWAADQSPMPEEQRAVKQNTHKLPGIASFNDDFRDGLKGNHGDKKSKGFVSGLNLREETIKFGIAAAVDHPQINFGYIESIKRAWAAEPDQCINYVSCHDNYTLWDKLKQSLPKAPDEELRKRVKLAGALVLTSQGVPFLHAGVEFCRSKNGNGNSYKSPDAINQLDWARKNDYIDVFNYFRQLIQLRKNHPGLRIANAEGIRSHLNFCTQYKIGVVAYCIEGQQVGDSWERIMLFFNGNAEPVEMPLPEGSFRVVANDTEINEAGIGELVSDTVTVQPVSMLILTLVK</sequence>
<accession>A0A399T3X5</accession>
<dbReference type="Gene3D" id="2.60.40.10">
    <property type="entry name" value="Immunoglobulins"/>
    <property type="match status" value="1"/>
</dbReference>
<dbReference type="RefSeq" id="WP_119437797.1">
    <property type="nucleotide sequence ID" value="NZ_QWGR01000004.1"/>
</dbReference>
<dbReference type="Pfam" id="PF00128">
    <property type="entry name" value="Alpha-amylase"/>
    <property type="match status" value="1"/>
</dbReference>
<keyword evidence="3" id="KW-0326">Glycosidase</keyword>
<dbReference type="CDD" id="cd02860">
    <property type="entry name" value="E_set_Pullulanase"/>
    <property type="match status" value="1"/>
</dbReference>
<evidence type="ECO:0000313" key="3">
    <source>
        <dbReference type="EMBL" id="RIJ48877.1"/>
    </source>
</evidence>
<dbReference type="InterPro" id="IPR049117">
    <property type="entry name" value="pulA_all-beta"/>
</dbReference>
<dbReference type="NCBIfam" id="TIGR02104">
    <property type="entry name" value="pulA_typeI"/>
    <property type="match status" value="1"/>
</dbReference>
<organism evidence="3 4">
    <name type="scientific">Maribellus luteus</name>
    <dbReference type="NCBI Taxonomy" id="2305463"/>
    <lineage>
        <taxon>Bacteria</taxon>
        <taxon>Pseudomonadati</taxon>
        <taxon>Bacteroidota</taxon>
        <taxon>Bacteroidia</taxon>
        <taxon>Marinilabiliales</taxon>
        <taxon>Prolixibacteraceae</taxon>
        <taxon>Maribellus</taxon>
    </lineage>
</organism>
<dbReference type="InterPro" id="IPR011840">
    <property type="entry name" value="PulA_typeI"/>
</dbReference>
<dbReference type="GO" id="GO:0051060">
    <property type="term" value="F:pullulanase activity"/>
    <property type="evidence" value="ECO:0007669"/>
    <property type="project" value="UniProtKB-EC"/>
</dbReference>
<dbReference type="Proteomes" id="UP000265926">
    <property type="component" value="Unassembled WGS sequence"/>
</dbReference>
<dbReference type="CDD" id="cd11341">
    <property type="entry name" value="AmyAc_Pullulanase_LD-like"/>
    <property type="match status" value="1"/>
</dbReference>
<dbReference type="AlphaFoldDB" id="A0A399T3X5"/>